<proteinExistence type="predicted"/>
<keyword evidence="2" id="KW-1185">Reference proteome</keyword>
<sequence>MCGRYASTSSDKELPSMFDAMQTVGGEPSYNIAATQPVRRLVPVATSGIGP</sequence>
<dbReference type="Proteomes" id="UP000019491">
    <property type="component" value="Unassembled WGS sequence"/>
</dbReference>
<organism evidence="1 2">
    <name type="scientific">Rhodococcus wratislaviensis NBRC 100605</name>
    <dbReference type="NCBI Taxonomy" id="1219028"/>
    <lineage>
        <taxon>Bacteria</taxon>
        <taxon>Bacillati</taxon>
        <taxon>Actinomycetota</taxon>
        <taxon>Actinomycetes</taxon>
        <taxon>Mycobacteriales</taxon>
        <taxon>Nocardiaceae</taxon>
        <taxon>Rhodococcus</taxon>
    </lineage>
</organism>
<evidence type="ECO:0000313" key="2">
    <source>
        <dbReference type="Proteomes" id="UP000019491"/>
    </source>
</evidence>
<dbReference type="AlphaFoldDB" id="X0PW51"/>
<evidence type="ECO:0000313" key="1">
    <source>
        <dbReference type="EMBL" id="GAF47549.1"/>
    </source>
</evidence>
<evidence type="ECO:0008006" key="3">
    <source>
        <dbReference type="Google" id="ProtNLM"/>
    </source>
</evidence>
<accession>X0PW51</accession>
<reference evidence="1 2" key="1">
    <citation type="submission" date="2014-02" db="EMBL/GenBank/DDBJ databases">
        <title>Whole genome shotgun sequence of Rhodococcus wratislaviensis NBRC 100605.</title>
        <authorList>
            <person name="Hosoyama A."/>
            <person name="Tsuchikane K."/>
            <person name="Yoshida I."/>
            <person name="Ohji S."/>
            <person name="Ichikawa N."/>
            <person name="Yamazoe A."/>
            <person name="Fujita N."/>
        </authorList>
    </citation>
    <scope>NUCLEOTIDE SEQUENCE [LARGE SCALE GENOMIC DNA]</scope>
    <source>
        <strain evidence="1 2">NBRC 100605</strain>
    </source>
</reference>
<gene>
    <name evidence="1" type="ORF">RW1_041_00980</name>
</gene>
<dbReference type="EMBL" id="BAWF01000041">
    <property type="protein sequence ID" value="GAF47549.1"/>
    <property type="molecule type" value="Genomic_DNA"/>
</dbReference>
<comment type="caution">
    <text evidence="1">The sequence shown here is derived from an EMBL/GenBank/DDBJ whole genome shotgun (WGS) entry which is preliminary data.</text>
</comment>
<dbReference type="SUPFAM" id="SSF143081">
    <property type="entry name" value="BB1717-like"/>
    <property type="match status" value="1"/>
</dbReference>
<name>X0PW51_RHOWR</name>
<dbReference type="InterPro" id="IPR036590">
    <property type="entry name" value="SRAP-like"/>
</dbReference>
<protein>
    <recommendedName>
        <fullName evidence="3">Abasic site processing protein</fullName>
    </recommendedName>
</protein>